<dbReference type="SUPFAM" id="SSF143990">
    <property type="entry name" value="YbiA-like"/>
    <property type="match status" value="1"/>
</dbReference>
<dbReference type="AlphaFoldDB" id="A0A9X3NMG6"/>
<comment type="catalytic activity">
    <reaction evidence="1">
        <text>5-amino-6-(5-phospho-D-ribosylamino)uracil + H2O = 5,6-diaminouracil + D-ribose 5-phosphate</text>
        <dbReference type="Rhea" id="RHEA:55020"/>
        <dbReference type="ChEBI" id="CHEBI:15377"/>
        <dbReference type="ChEBI" id="CHEBI:46252"/>
        <dbReference type="ChEBI" id="CHEBI:58453"/>
        <dbReference type="ChEBI" id="CHEBI:78346"/>
    </reaction>
</comment>
<evidence type="ECO:0000256" key="2">
    <source>
        <dbReference type="ARBA" id="ARBA00000751"/>
    </source>
</evidence>
<dbReference type="EMBL" id="JAJAQC010000012">
    <property type="protein sequence ID" value="MDA0564504.1"/>
    <property type="molecule type" value="Genomic_DNA"/>
</dbReference>
<dbReference type="Gene3D" id="1.10.357.40">
    <property type="entry name" value="YbiA-like"/>
    <property type="match status" value="1"/>
</dbReference>
<organism evidence="4 5">
    <name type="scientific">Streptomonospora mangrovi</name>
    <dbReference type="NCBI Taxonomy" id="2883123"/>
    <lineage>
        <taxon>Bacteria</taxon>
        <taxon>Bacillati</taxon>
        <taxon>Actinomycetota</taxon>
        <taxon>Actinomycetes</taxon>
        <taxon>Streptosporangiales</taxon>
        <taxon>Nocardiopsidaceae</taxon>
        <taxon>Streptomonospora</taxon>
    </lineage>
</organism>
<proteinExistence type="predicted"/>
<name>A0A9X3NMG6_9ACTN</name>
<dbReference type="NCBIfam" id="TIGR02464">
    <property type="entry name" value="ribofla_fusion"/>
    <property type="match status" value="1"/>
</dbReference>
<reference evidence="4" key="1">
    <citation type="submission" date="2021-10" db="EMBL/GenBank/DDBJ databases">
        <title>Streptomonospora sp. nov., isolated from mangrove soil.</title>
        <authorList>
            <person name="Chen X."/>
            <person name="Ge X."/>
            <person name="Liu W."/>
        </authorList>
    </citation>
    <scope>NUCLEOTIDE SEQUENCE</scope>
    <source>
        <strain evidence="4">S1-112</strain>
    </source>
</reference>
<accession>A0A9X3NMG6</accession>
<dbReference type="Proteomes" id="UP001140076">
    <property type="component" value="Unassembled WGS sequence"/>
</dbReference>
<dbReference type="CDD" id="cd15457">
    <property type="entry name" value="NADAR"/>
    <property type="match status" value="1"/>
</dbReference>
<gene>
    <name evidence="4" type="ORF">LG943_09215</name>
</gene>
<comment type="catalytic activity">
    <reaction evidence="2">
        <text>2,5-diamino-6-hydroxy-4-(5-phosphoribosylamino)-pyrimidine + H2O = 2,5,6-triamino-4-hydroxypyrimidine + D-ribose 5-phosphate</text>
        <dbReference type="Rhea" id="RHEA:23436"/>
        <dbReference type="ChEBI" id="CHEBI:15377"/>
        <dbReference type="ChEBI" id="CHEBI:58614"/>
        <dbReference type="ChEBI" id="CHEBI:78346"/>
        <dbReference type="ChEBI" id="CHEBI:137796"/>
    </reaction>
</comment>
<feature type="domain" description="NADAR" evidence="3">
    <location>
        <begin position="21"/>
        <end position="178"/>
    </location>
</feature>
<sequence length="180" mass="19769">MSAEDLRARVARGERHRFLFFWGHRPARDGSVGPGCLSQWWPAGFTVEGVAYPTAEHWMMAQKARLFGDDDALRRVLAAPHPGAAKAVGREVRGFDQDVWDAHAFDIVVRGSVHKFAQNPDLGAFLQATSGRVLVEASPVDRVWGIGLAADDDRAADPARWRGPNLLGFALMRARAELAT</sequence>
<evidence type="ECO:0000313" key="5">
    <source>
        <dbReference type="Proteomes" id="UP001140076"/>
    </source>
</evidence>
<dbReference type="InterPro" id="IPR012816">
    <property type="entry name" value="NADAR"/>
</dbReference>
<protein>
    <submittedName>
        <fullName evidence="4">NADAR family protein</fullName>
    </submittedName>
</protein>
<dbReference type="Pfam" id="PF08719">
    <property type="entry name" value="NADAR"/>
    <property type="match status" value="1"/>
</dbReference>
<evidence type="ECO:0000313" key="4">
    <source>
        <dbReference type="EMBL" id="MDA0564504.1"/>
    </source>
</evidence>
<dbReference type="RefSeq" id="WP_270071872.1">
    <property type="nucleotide sequence ID" value="NZ_JAJAQC010000012.1"/>
</dbReference>
<evidence type="ECO:0000259" key="3">
    <source>
        <dbReference type="Pfam" id="PF08719"/>
    </source>
</evidence>
<keyword evidence="5" id="KW-1185">Reference proteome</keyword>
<evidence type="ECO:0000256" key="1">
    <source>
        <dbReference type="ARBA" id="ARBA00000022"/>
    </source>
</evidence>
<dbReference type="InterPro" id="IPR037238">
    <property type="entry name" value="YbiA-like_sf"/>
</dbReference>
<comment type="caution">
    <text evidence="4">The sequence shown here is derived from an EMBL/GenBank/DDBJ whole genome shotgun (WGS) entry which is preliminary data.</text>
</comment>